<name>A0AAN9AVF8_9CAEN</name>
<gene>
    <name evidence="1" type="ORF">V1264_007484</name>
</gene>
<keyword evidence="2" id="KW-1185">Reference proteome</keyword>
<evidence type="ECO:0000313" key="2">
    <source>
        <dbReference type="Proteomes" id="UP001374579"/>
    </source>
</evidence>
<reference evidence="1 2" key="1">
    <citation type="submission" date="2024-02" db="EMBL/GenBank/DDBJ databases">
        <title>Chromosome-scale genome assembly of the rough periwinkle Littorina saxatilis.</title>
        <authorList>
            <person name="De Jode A."/>
            <person name="Faria R."/>
            <person name="Formenti G."/>
            <person name="Sims Y."/>
            <person name="Smith T.P."/>
            <person name="Tracey A."/>
            <person name="Wood J.M.D."/>
            <person name="Zagrodzka Z.B."/>
            <person name="Johannesson K."/>
            <person name="Butlin R.K."/>
            <person name="Leder E.H."/>
        </authorList>
    </citation>
    <scope>NUCLEOTIDE SEQUENCE [LARGE SCALE GENOMIC DNA]</scope>
    <source>
        <strain evidence="1">Snail1</strain>
        <tissue evidence="1">Muscle</tissue>
    </source>
</reference>
<proteinExistence type="predicted"/>
<dbReference type="AlphaFoldDB" id="A0AAN9AVF8"/>
<organism evidence="1 2">
    <name type="scientific">Littorina saxatilis</name>
    <dbReference type="NCBI Taxonomy" id="31220"/>
    <lineage>
        <taxon>Eukaryota</taxon>
        <taxon>Metazoa</taxon>
        <taxon>Spiralia</taxon>
        <taxon>Lophotrochozoa</taxon>
        <taxon>Mollusca</taxon>
        <taxon>Gastropoda</taxon>
        <taxon>Caenogastropoda</taxon>
        <taxon>Littorinimorpha</taxon>
        <taxon>Littorinoidea</taxon>
        <taxon>Littorinidae</taxon>
        <taxon>Littorina</taxon>
    </lineage>
</organism>
<dbReference type="EMBL" id="JBAMIC010000019">
    <property type="protein sequence ID" value="KAK7093792.1"/>
    <property type="molecule type" value="Genomic_DNA"/>
</dbReference>
<sequence length="105" mass="11518">MWPLRAGTLNRLRAFYAWNVSHTVPAGQTLKLCFHIATRRQHYGGGEVAAAAKPTATVVTKNTCSHIYVRRDGSATVRQRFGGSVVLGLCISKMQSRNKGKIFAT</sequence>
<dbReference type="Proteomes" id="UP001374579">
    <property type="component" value="Unassembled WGS sequence"/>
</dbReference>
<accession>A0AAN9AVF8</accession>
<protein>
    <submittedName>
        <fullName evidence="1">Uncharacterized protein</fullName>
    </submittedName>
</protein>
<evidence type="ECO:0000313" key="1">
    <source>
        <dbReference type="EMBL" id="KAK7093792.1"/>
    </source>
</evidence>
<comment type="caution">
    <text evidence="1">The sequence shown here is derived from an EMBL/GenBank/DDBJ whole genome shotgun (WGS) entry which is preliminary data.</text>
</comment>